<feature type="transmembrane region" description="Helical" evidence="3">
    <location>
        <begin position="739"/>
        <end position="760"/>
    </location>
</feature>
<dbReference type="InterPro" id="IPR051361">
    <property type="entry name" value="ThrE/Ser_Exporter"/>
</dbReference>
<feature type="transmembrane region" description="Helical" evidence="3">
    <location>
        <begin position="659"/>
        <end position="680"/>
    </location>
</feature>
<feature type="region of interest" description="Disordered" evidence="2">
    <location>
        <begin position="433"/>
        <end position="484"/>
    </location>
</feature>
<protein>
    <submittedName>
        <fullName evidence="5">Pheromone-regulated protein PRM10</fullName>
    </submittedName>
</protein>
<dbReference type="EMBL" id="CP014503">
    <property type="protein sequence ID" value="ANB15476.1"/>
    <property type="molecule type" value="Genomic_DNA"/>
</dbReference>
<feature type="compositionally biased region" description="Polar residues" evidence="2">
    <location>
        <begin position="339"/>
        <end position="351"/>
    </location>
</feature>
<evidence type="ECO:0000256" key="2">
    <source>
        <dbReference type="SAM" id="MobiDB-lite"/>
    </source>
</evidence>
<dbReference type="RefSeq" id="XP_018737953.1">
    <property type="nucleotide sequence ID" value="XM_018880101.1"/>
</dbReference>
<keyword evidence="3" id="KW-0472">Membrane</keyword>
<sequence>MSSDKTSPSPGSESNDDSSKGSTPTSKAGVMKSKNQRVRFPADNNPLSRVIHYPNGDESPSGSPFSDPSNSSSSTSPTVPVKQPGDGGFTLKPAPKSKKRLSSPLASPPIVVQDHDQNVIAHIPTSSASPTFSSLYAATEDRHISSSGGNNDGDYFTHKSPTYVPSKHRDSEVLQMTTLANTLYNRSSNAQLDEVYDNDSYGNDGYDSEGDIQSRRSYDSRAGLLQVPEPAITASTNPLQHVLDVGNYTSGGLAPGAVDYEEKSNRGYPHSANDSIESSPYLNGEHMDGDIQLLNLDKKLQDLKDQTEALEAAGEAETLVRSHTVRNGEAPHPLLAQVNNGEGVSAPTNFNPEEGFTVPNSDFLQSVVSGREEEEDYPHTPPPDGLQTPRHEDYISPPSHVKLGILGSLLKLYGENEEASKSNVSLGGSTLGAYSEPSSAANSPPSGSGSSTPIHPKHPRPKILRLHSSEDTRPKSPKWYKHKHHASAGSLGDLVMSASQTLAAPGIHTDISQGRRTKQYKKQPGVSKKKQKAARLAEQIRITVHIADVLQRQRFILRMCRALMMFGAPTHRLEEYMKMTSRVLEIDGQFLYIPGCMITSFGDPTTHTSEMHLVRVVQGLNLNKLQVVHQIYKEVVHDIIGVQEASTRLDDLVKSKNMYPRWLCIMFFALASAFFSVLSFGGRWIDFPISMVLGGLVGFLQIWIAPRSDLYSNVFEVTSSILVSFLARAFGSIGSNQDIFCFAAIAQGSLALILPGYIILCGSLELQSKNIVAGAVRMFYAVIYACKY</sequence>
<dbReference type="AlphaFoldDB" id="A0A167FMC3"/>
<feature type="compositionally biased region" description="Basic residues" evidence="2">
    <location>
        <begin position="455"/>
        <end position="465"/>
    </location>
</feature>
<dbReference type="InterPro" id="IPR010619">
    <property type="entry name" value="ThrE-like_N"/>
</dbReference>
<reference evidence="5 6" key="1">
    <citation type="submission" date="2016-02" db="EMBL/GenBank/DDBJ databases">
        <title>Complete genome sequence and transcriptome regulation of the pentose utilising yeast Sugiyamaella lignohabitans.</title>
        <authorList>
            <person name="Bellasio M."/>
            <person name="Peymann A."/>
            <person name="Valli M."/>
            <person name="Sipitzky M."/>
            <person name="Graf A."/>
            <person name="Sauer M."/>
            <person name="Marx H."/>
            <person name="Mattanovich D."/>
        </authorList>
    </citation>
    <scope>NUCLEOTIDE SEQUENCE [LARGE SCALE GENOMIC DNA]</scope>
    <source>
        <strain evidence="5 6">CBS 10342</strain>
    </source>
</reference>
<evidence type="ECO:0000256" key="3">
    <source>
        <dbReference type="SAM" id="Phobius"/>
    </source>
</evidence>
<accession>A0A167FMC3</accession>
<evidence type="ECO:0000256" key="1">
    <source>
        <dbReference type="ARBA" id="ARBA00034125"/>
    </source>
</evidence>
<comment type="similarity">
    <text evidence="1">Belongs to the ThrE exporter (TC 2.A.79) family.</text>
</comment>
<dbReference type="GO" id="GO:0022857">
    <property type="term" value="F:transmembrane transporter activity"/>
    <property type="evidence" value="ECO:0007669"/>
    <property type="project" value="InterPro"/>
</dbReference>
<feature type="compositionally biased region" description="Polar residues" evidence="2">
    <location>
        <begin position="358"/>
        <end position="368"/>
    </location>
</feature>
<feature type="compositionally biased region" description="Basic residues" evidence="2">
    <location>
        <begin position="475"/>
        <end position="484"/>
    </location>
</feature>
<dbReference type="GeneID" id="30035090"/>
<feature type="compositionally biased region" description="Polar residues" evidence="2">
    <location>
        <begin position="1"/>
        <end position="13"/>
    </location>
</feature>
<feature type="region of interest" description="Disordered" evidence="2">
    <location>
        <begin position="339"/>
        <end position="399"/>
    </location>
</feature>
<feature type="region of interest" description="Disordered" evidence="2">
    <location>
        <begin position="1"/>
        <end position="109"/>
    </location>
</feature>
<feature type="compositionally biased region" description="Low complexity" evidence="2">
    <location>
        <begin position="435"/>
        <end position="453"/>
    </location>
</feature>
<keyword evidence="6" id="KW-1185">Reference proteome</keyword>
<keyword evidence="3" id="KW-0812">Transmembrane</keyword>
<proteinExistence type="inferred from homology"/>
<dbReference type="PANTHER" id="PTHR31082">
    <property type="entry name" value="PHEROMONE-REGULATED MEMBRANE PROTEIN 10"/>
    <property type="match status" value="1"/>
</dbReference>
<dbReference type="Proteomes" id="UP000189580">
    <property type="component" value="Chromosome b"/>
</dbReference>
<name>A0A167FMC3_9ASCO</name>
<feature type="compositionally biased region" description="Low complexity" evidence="2">
    <location>
        <begin position="59"/>
        <end position="77"/>
    </location>
</feature>
<feature type="domain" description="Threonine/serine exporter-like N-terminal" evidence="4">
    <location>
        <begin position="554"/>
        <end position="786"/>
    </location>
</feature>
<evidence type="ECO:0000259" key="4">
    <source>
        <dbReference type="Pfam" id="PF06738"/>
    </source>
</evidence>
<keyword evidence="3" id="KW-1133">Transmembrane helix</keyword>
<dbReference type="Pfam" id="PF06738">
    <property type="entry name" value="ThrE"/>
    <property type="match status" value="1"/>
</dbReference>
<organism evidence="5 6">
    <name type="scientific">Sugiyamaella lignohabitans</name>
    <dbReference type="NCBI Taxonomy" id="796027"/>
    <lineage>
        <taxon>Eukaryota</taxon>
        <taxon>Fungi</taxon>
        <taxon>Dikarya</taxon>
        <taxon>Ascomycota</taxon>
        <taxon>Saccharomycotina</taxon>
        <taxon>Dipodascomycetes</taxon>
        <taxon>Dipodascales</taxon>
        <taxon>Trichomonascaceae</taxon>
        <taxon>Sugiyamaella</taxon>
    </lineage>
</organism>
<dbReference type="OrthoDB" id="413008at2759"/>
<dbReference type="PANTHER" id="PTHR31082:SF4">
    <property type="entry name" value="PHEROMONE-REGULATED MEMBRANE PROTEIN 10"/>
    <property type="match status" value="1"/>
</dbReference>
<gene>
    <name evidence="5" type="primary">PRM10</name>
    <name evidence="5" type="ORF">AWJ20_3104</name>
</gene>
<evidence type="ECO:0000313" key="5">
    <source>
        <dbReference type="EMBL" id="ANB15476.1"/>
    </source>
</evidence>
<feature type="transmembrane region" description="Helical" evidence="3">
    <location>
        <begin position="687"/>
        <end position="704"/>
    </location>
</feature>
<evidence type="ECO:0000313" key="6">
    <source>
        <dbReference type="Proteomes" id="UP000189580"/>
    </source>
</evidence>
<dbReference type="KEGG" id="slb:AWJ20_3104"/>